<evidence type="ECO:0000313" key="2">
    <source>
        <dbReference type="Proteomes" id="UP001057702"/>
    </source>
</evidence>
<comment type="caution">
    <text evidence="1">The sequence shown here is derived from an EMBL/GenBank/DDBJ whole genome shotgun (WGS) entry which is preliminary data.</text>
</comment>
<organism evidence="1 2">
    <name type="scientific">Streptomyces humicola</name>
    <dbReference type="NCBI Taxonomy" id="2953240"/>
    <lineage>
        <taxon>Bacteria</taxon>
        <taxon>Bacillati</taxon>
        <taxon>Actinomycetota</taxon>
        <taxon>Actinomycetes</taxon>
        <taxon>Kitasatosporales</taxon>
        <taxon>Streptomycetaceae</taxon>
        <taxon>Streptomyces</taxon>
    </lineage>
</organism>
<keyword evidence="2" id="KW-1185">Reference proteome</keyword>
<dbReference type="Proteomes" id="UP001057702">
    <property type="component" value="Unassembled WGS sequence"/>
</dbReference>
<name>A0ABT1Q4Y7_9ACTN</name>
<dbReference type="EMBL" id="JANFNG010000048">
    <property type="protein sequence ID" value="MCQ4084987.1"/>
    <property type="molecule type" value="Genomic_DNA"/>
</dbReference>
<gene>
    <name evidence="1" type="ORF">NGB36_31610</name>
</gene>
<sequence>MRIEMTWPRAGAADRTLTLSVPDVPVAGLVRPAARQVRRLSGLCGPGALRGVAACIEPIVGGVASSTGAGVLVQLALPFAVRLVRQSRGAAPSGEDLEPSSRR</sequence>
<reference evidence="1" key="1">
    <citation type="submission" date="2022-06" db="EMBL/GenBank/DDBJ databases">
        <title>Draft genome sequence of Streptomyces sp. RB6PN25 isolated from peat swamp forest in Thailand.</title>
        <authorList>
            <person name="Duangmal K."/>
            <person name="Klaysubun C."/>
        </authorList>
    </citation>
    <scope>NUCLEOTIDE SEQUENCE</scope>
    <source>
        <strain evidence="1">RB6PN25</strain>
    </source>
</reference>
<accession>A0ABT1Q4Y7</accession>
<protein>
    <submittedName>
        <fullName evidence="1">Uncharacterized protein</fullName>
    </submittedName>
</protein>
<proteinExistence type="predicted"/>
<evidence type="ECO:0000313" key="1">
    <source>
        <dbReference type="EMBL" id="MCQ4084987.1"/>
    </source>
</evidence>
<dbReference type="RefSeq" id="WP_255924077.1">
    <property type="nucleotide sequence ID" value="NZ_JANFNG010000048.1"/>
</dbReference>